<evidence type="ECO:0000313" key="2">
    <source>
        <dbReference type="EMBL" id="SHG99368.1"/>
    </source>
</evidence>
<feature type="transmembrane region" description="Helical" evidence="1">
    <location>
        <begin position="47"/>
        <end position="63"/>
    </location>
</feature>
<feature type="transmembrane region" description="Helical" evidence="1">
    <location>
        <begin position="12"/>
        <end position="35"/>
    </location>
</feature>
<keyword evidence="3" id="KW-1185">Reference proteome</keyword>
<keyword evidence="1" id="KW-1133">Transmembrane helix</keyword>
<feature type="transmembrane region" description="Helical" evidence="1">
    <location>
        <begin position="70"/>
        <end position="87"/>
    </location>
</feature>
<feature type="transmembrane region" description="Helical" evidence="1">
    <location>
        <begin position="99"/>
        <end position="116"/>
    </location>
</feature>
<evidence type="ECO:0000313" key="3">
    <source>
        <dbReference type="Proteomes" id="UP000184471"/>
    </source>
</evidence>
<gene>
    <name evidence="2" type="ORF">SAMN05444351_3880</name>
</gene>
<sequence>MARPHPALRVHGALSRGVLAVTVLVSLAVLFAPAADVPSSPPGVDKVVHLGLFLALTLAGRWAGIRPVPLGVLLLGYGAVSEVVQALPLLGRSGTVTDWLADAAGIALGLAAWAVGERRVPAV</sequence>
<accession>A0A1M5PCA5</accession>
<organism evidence="2 3">
    <name type="scientific">Geodermatophilus nigrescens</name>
    <dbReference type="NCBI Taxonomy" id="1070870"/>
    <lineage>
        <taxon>Bacteria</taxon>
        <taxon>Bacillati</taxon>
        <taxon>Actinomycetota</taxon>
        <taxon>Actinomycetes</taxon>
        <taxon>Geodermatophilales</taxon>
        <taxon>Geodermatophilaceae</taxon>
        <taxon>Geodermatophilus</taxon>
    </lineage>
</organism>
<dbReference type="STRING" id="1070870.SAMN05444351_3880"/>
<dbReference type="Proteomes" id="UP000184471">
    <property type="component" value="Unassembled WGS sequence"/>
</dbReference>
<dbReference type="EMBL" id="FQVX01000003">
    <property type="protein sequence ID" value="SHG99368.1"/>
    <property type="molecule type" value="Genomic_DNA"/>
</dbReference>
<dbReference type="AlphaFoldDB" id="A0A1M5PCA5"/>
<dbReference type="OrthoDB" id="5194541at2"/>
<name>A0A1M5PCA5_9ACTN</name>
<proteinExistence type="predicted"/>
<keyword evidence="1" id="KW-0812">Transmembrane</keyword>
<evidence type="ECO:0000256" key="1">
    <source>
        <dbReference type="SAM" id="Phobius"/>
    </source>
</evidence>
<reference evidence="2 3" key="1">
    <citation type="submission" date="2016-11" db="EMBL/GenBank/DDBJ databases">
        <authorList>
            <person name="Jaros S."/>
            <person name="Januszkiewicz K."/>
            <person name="Wedrychowicz H."/>
        </authorList>
    </citation>
    <scope>NUCLEOTIDE SEQUENCE [LARGE SCALE GENOMIC DNA]</scope>
    <source>
        <strain evidence="2 3">DSM 45408</strain>
    </source>
</reference>
<evidence type="ECO:0008006" key="4">
    <source>
        <dbReference type="Google" id="ProtNLM"/>
    </source>
</evidence>
<keyword evidence="1" id="KW-0472">Membrane</keyword>
<protein>
    <recommendedName>
        <fullName evidence="4">VanZ like family protein</fullName>
    </recommendedName>
</protein>
<dbReference type="RefSeq" id="WP_073421853.1">
    <property type="nucleotide sequence ID" value="NZ_FQVX01000003.1"/>
</dbReference>